<evidence type="ECO:0000259" key="5">
    <source>
        <dbReference type="PROSITE" id="PS50865"/>
    </source>
</evidence>
<organism evidence="6 7">
    <name type="scientific">Daedalea quercina L-15889</name>
    <dbReference type="NCBI Taxonomy" id="1314783"/>
    <lineage>
        <taxon>Eukaryota</taxon>
        <taxon>Fungi</taxon>
        <taxon>Dikarya</taxon>
        <taxon>Basidiomycota</taxon>
        <taxon>Agaricomycotina</taxon>
        <taxon>Agaricomycetes</taxon>
        <taxon>Polyporales</taxon>
        <taxon>Fomitopsis</taxon>
    </lineage>
</organism>
<protein>
    <recommendedName>
        <fullName evidence="5">MYND-type domain-containing protein</fullName>
    </recommendedName>
</protein>
<gene>
    <name evidence="6" type="ORF">DAEQUDRAFT_109300</name>
</gene>
<evidence type="ECO:0000256" key="3">
    <source>
        <dbReference type="ARBA" id="ARBA00022833"/>
    </source>
</evidence>
<evidence type="ECO:0000256" key="4">
    <source>
        <dbReference type="PROSITE-ProRule" id="PRU00134"/>
    </source>
</evidence>
<name>A0A165S4B3_9APHY</name>
<reference evidence="6 7" key="1">
    <citation type="journal article" date="2016" name="Mol. Biol. Evol.">
        <title>Comparative Genomics of Early-Diverging Mushroom-Forming Fungi Provides Insights into the Origins of Lignocellulose Decay Capabilities.</title>
        <authorList>
            <person name="Nagy L.G."/>
            <person name="Riley R."/>
            <person name="Tritt A."/>
            <person name="Adam C."/>
            <person name="Daum C."/>
            <person name="Floudas D."/>
            <person name="Sun H."/>
            <person name="Yadav J.S."/>
            <person name="Pangilinan J."/>
            <person name="Larsson K.H."/>
            <person name="Matsuura K."/>
            <person name="Barry K."/>
            <person name="Labutti K."/>
            <person name="Kuo R."/>
            <person name="Ohm R.A."/>
            <person name="Bhattacharya S.S."/>
            <person name="Shirouzu T."/>
            <person name="Yoshinaga Y."/>
            <person name="Martin F.M."/>
            <person name="Grigoriev I.V."/>
            <person name="Hibbett D.S."/>
        </authorList>
    </citation>
    <scope>NUCLEOTIDE SEQUENCE [LARGE SCALE GENOMIC DNA]</scope>
    <source>
        <strain evidence="6 7">L-15889</strain>
    </source>
</reference>
<dbReference type="InterPro" id="IPR002893">
    <property type="entry name" value="Znf_MYND"/>
</dbReference>
<dbReference type="SUPFAM" id="SSF144232">
    <property type="entry name" value="HIT/MYND zinc finger-like"/>
    <property type="match status" value="1"/>
</dbReference>
<keyword evidence="3" id="KW-0862">Zinc</keyword>
<keyword evidence="1" id="KW-0479">Metal-binding</keyword>
<dbReference type="AlphaFoldDB" id="A0A165S4B3"/>
<sequence length="393" mass="45681">MTAHCAKCPKRAVKRCKACGVSSASYCSQDRQELDWPDHKYECDSKAHSQLDSADQLVRAVYRRSLPPDMGTLGDWGFVRAAMVGKIFELFEFWVDFIVYLEIPSRSLRNWRRDNVLPRIIRLGYQKLGRANKGKAFKWFQENSWIIDPSVGGVPRNFGHEQQAGAARFRQWVGFPDAVFRDIEAAKSTWPKTKTVCYDFYQNLLNHFALLPPTTLWMDFGFCVCRSCREEKKLEDIYKRVFQLHTFDEFWTARDNGSLMSLIELLLSTYEWRRRAELSDILQTPPSTNQTKPVWVLKGFLLCDYDGVIRNAPYEPVFAEYGFPNARGRADTVELRRLYRRLLFDANVRPLVLQEAATEENLYNFADSILGVGKEERELFSFLLRRNIAESGQ</sequence>
<dbReference type="Gene3D" id="6.10.140.2220">
    <property type="match status" value="1"/>
</dbReference>
<evidence type="ECO:0000256" key="1">
    <source>
        <dbReference type="ARBA" id="ARBA00022723"/>
    </source>
</evidence>
<keyword evidence="7" id="KW-1185">Reference proteome</keyword>
<accession>A0A165S4B3</accession>
<dbReference type="EMBL" id="KV429045">
    <property type="protein sequence ID" value="KZT71512.1"/>
    <property type="molecule type" value="Genomic_DNA"/>
</dbReference>
<dbReference type="STRING" id="1314783.A0A165S4B3"/>
<evidence type="ECO:0000313" key="7">
    <source>
        <dbReference type="Proteomes" id="UP000076727"/>
    </source>
</evidence>
<dbReference type="GO" id="GO:0008270">
    <property type="term" value="F:zinc ion binding"/>
    <property type="evidence" value="ECO:0007669"/>
    <property type="project" value="UniProtKB-KW"/>
</dbReference>
<dbReference type="Pfam" id="PF01753">
    <property type="entry name" value="zf-MYND"/>
    <property type="match status" value="1"/>
</dbReference>
<dbReference type="OrthoDB" id="4851849at2759"/>
<evidence type="ECO:0000256" key="2">
    <source>
        <dbReference type="ARBA" id="ARBA00022771"/>
    </source>
</evidence>
<keyword evidence="2 4" id="KW-0863">Zinc-finger</keyword>
<dbReference type="PROSITE" id="PS50865">
    <property type="entry name" value="ZF_MYND_2"/>
    <property type="match status" value="1"/>
</dbReference>
<feature type="domain" description="MYND-type" evidence="5">
    <location>
        <begin position="5"/>
        <end position="43"/>
    </location>
</feature>
<evidence type="ECO:0000313" key="6">
    <source>
        <dbReference type="EMBL" id="KZT71512.1"/>
    </source>
</evidence>
<proteinExistence type="predicted"/>
<dbReference type="Proteomes" id="UP000076727">
    <property type="component" value="Unassembled WGS sequence"/>
</dbReference>